<dbReference type="Proteomes" id="UP001295794">
    <property type="component" value="Unassembled WGS sequence"/>
</dbReference>
<evidence type="ECO:0000313" key="2">
    <source>
        <dbReference type="EMBL" id="CAK5275030.1"/>
    </source>
</evidence>
<name>A0AAD2Q519_9AGAR</name>
<dbReference type="EMBL" id="CAVNYO010000403">
    <property type="protein sequence ID" value="CAK5275030.1"/>
    <property type="molecule type" value="Genomic_DNA"/>
</dbReference>
<keyword evidence="3" id="KW-1185">Reference proteome</keyword>
<evidence type="ECO:0000313" key="1">
    <source>
        <dbReference type="EMBL" id="CAK5275022.1"/>
    </source>
</evidence>
<accession>A0AAD2Q519</accession>
<gene>
    <name evidence="1" type="ORF">MYCIT1_LOCUS22524</name>
    <name evidence="2" type="ORF">MYCIT1_LOCUS22534</name>
</gene>
<reference evidence="1" key="1">
    <citation type="submission" date="2023-11" db="EMBL/GenBank/DDBJ databases">
        <authorList>
            <person name="De Vega J J."/>
            <person name="De Vega J J."/>
        </authorList>
    </citation>
    <scope>NUCLEOTIDE SEQUENCE</scope>
</reference>
<organism evidence="1 3">
    <name type="scientific">Mycena citricolor</name>
    <dbReference type="NCBI Taxonomy" id="2018698"/>
    <lineage>
        <taxon>Eukaryota</taxon>
        <taxon>Fungi</taxon>
        <taxon>Dikarya</taxon>
        <taxon>Basidiomycota</taxon>
        <taxon>Agaricomycotina</taxon>
        <taxon>Agaricomycetes</taxon>
        <taxon>Agaricomycetidae</taxon>
        <taxon>Agaricales</taxon>
        <taxon>Marasmiineae</taxon>
        <taxon>Mycenaceae</taxon>
        <taxon>Mycena</taxon>
    </lineage>
</organism>
<sequence>MHSSRHLQPRSLPRSTEWDISVSTAVSPATEDTPLHQSFEWLGCASPLNPPDTPRGYFSGSSREPPRLPEHIHARARSSAARSGYLVCTRRALSASCRGGLNISFCEQESTPPAWIHPHAL</sequence>
<dbReference type="AlphaFoldDB" id="A0AAD2Q519"/>
<evidence type="ECO:0000313" key="3">
    <source>
        <dbReference type="Proteomes" id="UP001295794"/>
    </source>
</evidence>
<feature type="non-terminal residue" evidence="1">
    <location>
        <position position="121"/>
    </location>
</feature>
<protein>
    <submittedName>
        <fullName evidence="1">Uncharacterized protein</fullName>
    </submittedName>
</protein>
<comment type="caution">
    <text evidence="1">The sequence shown here is derived from an EMBL/GenBank/DDBJ whole genome shotgun (WGS) entry which is preliminary data.</text>
</comment>
<dbReference type="EMBL" id="CAVNYO010000403">
    <property type="protein sequence ID" value="CAK5275022.1"/>
    <property type="molecule type" value="Genomic_DNA"/>
</dbReference>
<proteinExistence type="predicted"/>